<keyword evidence="6" id="KW-1185">Reference proteome</keyword>
<dbReference type="InterPro" id="IPR028082">
    <property type="entry name" value="Peripla_BP_I"/>
</dbReference>
<evidence type="ECO:0000313" key="6">
    <source>
        <dbReference type="Proteomes" id="UP001519654"/>
    </source>
</evidence>
<organism evidence="5 6">
    <name type="scientific">Paractinoplanes bogorensis</name>
    <dbReference type="NCBI Taxonomy" id="1610840"/>
    <lineage>
        <taxon>Bacteria</taxon>
        <taxon>Bacillati</taxon>
        <taxon>Actinomycetota</taxon>
        <taxon>Actinomycetes</taxon>
        <taxon>Micromonosporales</taxon>
        <taxon>Micromonosporaceae</taxon>
        <taxon>Paractinoplanes</taxon>
    </lineage>
</organism>
<dbReference type="RefSeq" id="WP_215792409.1">
    <property type="nucleotide sequence ID" value="NZ_JAHKKG010000010.1"/>
</dbReference>
<evidence type="ECO:0000256" key="3">
    <source>
        <dbReference type="SAM" id="SignalP"/>
    </source>
</evidence>
<dbReference type="InterPro" id="IPR050555">
    <property type="entry name" value="Bact_Solute-Bind_Prot2"/>
</dbReference>
<accession>A0ABS5YXI9</accession>
<name>A0ABS5YXI9_9ACTN</name>
<dbReference type="InterPro" id="IPR025997">
    <property type="entry name" value="SBP_2_dom"/>
</dbReference>
<dbReference type="PROSITE" id="PS51257">
    <property type="entry name" value="PROKAR_LIPOPROTEIN"/>
    <property type="match status" value="1"/>
</dbReference>
<dbReference type="CDD" id="cd01536">
    <property type="entry name" value="PBP1_ABC_sugar_binding-like"/>
    <property type="match status" value="1"/>
</dbReference>
<reference evidence="5 6" key="1">
    <citation type="submission" date="2021-06" db="EMBL/GenBank/DDBJ databases">
        <title>Actinoplanes lichenicola sp. nov., and Actinoplanes ovalisporus sp. nov., isolated from lichen in Thailand.</title>
        <authorList>
            <person name="Saeng-In P."/>
            <person name="Kanchanasin P."/>
            <person name="Yuki M."/>
            <person name="Kudo T."/>
            <person name="Ohkuma M."/>
            <person name="Phongsopitanun W."/>
            <person name="Tanasupawat S."/>
        </authorList>
    </citation>
    <scope>NUCLEOTIDE SEQUENCE [LARGE SCALE GENOMIC DNA]</scope>
    <source>
        <strain evidence="5 6">NBRC 110975</strain>
    </source>
</reference>
<dbReference type="Proteomes" id="UP001519654">
    <property type="component" value="Unassembled WGS sequence"/>
</dbReference>
<evidence type="ECO:0000256" key="2">
    <source>
        <dbReference type="ARBA" id="ARBA00007639"/>
    </source>
</evidence>
<keyword evidence="3" id="KW-0732">Signal</keyword>
<dbReference type="EMBL" id="JAHKKG010000010">
    <property type="protein sequence ID" value="MBU2668165.1"/>
    <property type="molecule type" value="Genomic_DNA"/>
</dbReference>
<comment type="caution">
    <text evidence="5">The sequence shown here is derived from an EMBL/GenBank/DDBJ whole genome shotgun (WGS) entry which is preliminary data.</text>
</comment>
<dbReference type="Pfam" id="PF13407">
    <property type="entry name" value="Peripla_BP_4"/>
    <property type="match status" value="1"/>
</dbReference>
<feature type="domain" description="Periplasmic binding protein" evidence="4">
    <location>
        <begin position="62"/>
        <end position="300"/>
    </location>
</feature>
<proteinExistence type="inferred from homology"/>
<sequence>MSRTRKLRLVAAALVAPLLLTACTRAAEPAAPAAAEQPVVTNKIKAPAKTLGIWQSQGDGEGQVETLAGIKAAADALGWKVVVTDSNGDQQAMQSTMQSLISQKVDAILTVFVASGLIAAQLAQAKAAGIPVLSVGYQGTPNPNITAEYAPDQAEEAKLLLERMGKDLGDKAKIAPIAVQGYYGIDQVMAALEAQKGQYGFNVLQTANAPVADIFNGQTKAASSFLNANPDLSAFYAALDIGPQAIAPALKQTGREVPIYSFGAISSALDAVRSGQAIVATSDGTAKAGFLAIDALLALWVSNTPIPTEIPADQALTYQIIDKTNAPAKGAAVYLLTEISKPFFDSWTTKYGAA</sequence>
<evidence type="ECO:0000313" key="5">
    <source>
        <dbReference type="EMBL" id="MBU2668165.1"/>
    </source>
</evidence>
<protein>
    <submittedName>
        <fullName evidence="5">Sugar ABC transporter substrate-binding protein</fullName>
    </submittedName>
</protein>
<evidence type="ECO:0000256" key="1">
    <source>
        <dbReference type="ARBA" id="ARBA00004196"/>
    </source>
</evidence>
<dbReference type="SUPFAM" id="SSF53822">
    <property type="entry name" value="Periplasmic binding protein-like I"/>
    <property type="match status" value="1"/>
</dbReference>
<dbReference type="PANTHER" id="PTHR30036">
    <property type="entry name" value="D-XYLOSE-BINDING PERIPLASMIC PROTEIN"/>
    <property type="match status" value="1"/>
</dbReference>
<gene>
    <name evidence="5" type="ORF">KOI35_32105</name>
</gene>
<dbReference type="Gene3D" id="3.40.50.2300">
    <property type="match status" value="2"/>
</dbReference>
<evidence type="ECO:0000259" key="4">
    <source>
        <dbReference type="Pfam" id="PF13407"/>
    </source>
</evidence>
<dbReference type="PANTHER" id="PTHR30036:SF7">
    <property type="entry name" value="ABC TRANSPORTER PERIPLASMIC-BINDING PROTEIN YPHF"/>
    <property type="match status" value="1"/>
</dbReference>
<feature type="chain" id="PRO_5047016177" evidence="3">
    <location>
        <begin position="27"/>
        <end position="354"/>
    </location>
</feature>
<comment type="similarity">
    <text evidence="2">Belongs to the bacterial solute-binding protein 2 family.</text>
</comment>
<feature type="signal peptide" evidence="3">
    <location>
        <begin position="1"/>
        <end position="26"/>
    </location>
</feature>
<comment type="subcellular location">
    <subcellularLocation>
        <location evidence="1">Cell envelope</location>
    </subcellularLocation>
</comment>